<organism evidence="5 6">
    <name type="scientific">Hyaloscypha bicolor E</name>
    <dbReference type="NCBI Taxonomy" id="1095630"/>
    <lineage>
        <taxon>Eukaryota</taxon>
        <taxon>Fungi</taxon>
        <taxon>Dikarya</taxon>
        <taxon>Ascomycota</taxon>
        <taxon>Pezizomycotina</taxon>
        <taxon>Leotiomycetes</taxon>
        <taxon>Helotiales</taxon>
        <taxon>Hyaloscyphaceae</taxon>
        <taxon>Hyaloscypha</taxon>
        <taxon>Hyaloscypha bicolor</taxon>
    </lineage>
</organism>
<evidence type="ECO:0000256" key="2">
    <source>
        <dbReference type="ARBA" id="ARBA00023043"/>
    </source>
</evidence>
<accession>A0A2J6TDU3</accession>
<keyword evidence="1" id="KW-0677">Repeat</keyword>
<dbReference type="Pfam" id="PF12796">
    <property type="entry name" value="Ank_2"/>
    <property type="match status" value="3"/>
</dbReference>
<dbReference type="Pfam" id="PF00023">
    <property type="entry name" value="Ank"/>
    <property type="match status" value="1"/>
</dbReference>
<feature type="domain" description="Clr5" evidence="4">
    <location>
        <begin position="52"/>
        <end position="106"/>
    </location>
</feature>
<keyword evidence="2 3" id="KW-0040">ANK repeat</keyword>
<evidence type="ECO:0000313" key="5">
    <source>
        <dbReference type="EMBL" id="PMD61118.1"/>
    </source>
</evidence>
<dbReference type="SMART" id="SM00248">
    <property type="entry name" value="ANK"/>
    <property type="match status" value="16"/>
</dbReference>
<proteinExistence type="predicted"/>
<dbReference type="OrthoDB" id="539213at2759"/>
<feature type="repeat" description="ANK" evidence="3">
    <location>
        <begin position="490"/>
        <end position="522"/>
    </location>
</feature>
<reference evidence="5 6" key="1">
    <citation type="submission" date="2016-04" db="EMBL/GenBank/DDBJ databases">
        <title>A degradative enzymes factory behind the ericoid mycorrhizal symbiosis.</title>
        <authorList>
            <consortium name="DOE Joint Genome Institute"/>
            <person name="Martino E."/>
            <person name="Morin E."/>
            <person name="Grelet G."/>
            <person name="Kuo A."/>
            <person name="Kohler A."/>
            <person name="Daghino S."/>
            <person name="Barry K."/>
            <person name="Choi C."/>
            <person name="Cichocki N."/>
            <person name="Clum A."/>
            <person name="Copeland A."/>
            <person name="Hainaut M."/>
            <person name="Haridas S."/>
            <person name="Labutti K."/>
            <person name="Lindquist E."/>
            <person name="Lipzen A."/>
            <person name="Khouja H.-R."/>
            <person name="Murat C."/>
            <person name="Ohm R."/>
            <person name="Olson A."/>
            <person name="Spatafora J."/>
            <person name="Veneault-Fourrey C."/>
            <person name="Henrissat B."/>
            <person name="Grigoriev I."/>
            <person name="Martin F."/>
            <person name="Perotto S."/>
        </authorList>
    </citation>
    <scope>NUCLEOTIDE SEQUENCE [LARGE SCALE GENOMIC DNA]</scope>
    <source>
        <strain evidence="5 6">E</strain>
    </source>
</reference>
<dbReference type="InterPro" id="IPR036770">
    <property type="entry name" value="Ankyrin_rpt-contain_sf"/>
</dbReference>
<dbReference type="Gene3D" id="1.25.40.20">
    <property type="entry name" value="Ankyrin repeat-containing domain"/>
    <property type="match status" value="6"/>
</dbReference>
<evidence type="ECO:0000256" key="3">
    <source>
        <dbReference type="PROSITE-ProRule" id="PRU00023"/>
    </source>
</evidence>
<dbReference type="PANTHER" id="PTHR24126:SF14">
    <property type="entry name" value="ANK_REP_REGION DOMAIN-CONTAINING PROTEIN"/>
    <property type="match status" value="1"/>
</dbReference>
<dbReference type="STRING" id="1095630.A0A2J6TDU3"/>
<evidence type="ECO:0000259" key="4">
    <source>
        <dbReference type="Pfam" id="PF14420"/>
    </source>
</evidence>
<dbReference type="InterPro" id="IPR025676">
    <property type="entry name" value="Clr5_dom"/>
</dbReference>
<dbReference type="InParanoid" id="A0A2J6TDU3"/>
<feature type="repeat" description="ANK" evidence="3">
    <location>
        <begin position="918"/>
        <end position="944"/>
    </location>
</feature>
<name>A0A2J6TDU3_9HELO</name>
<gene>
    <name evidence="5" type="ORF">K444DRAFT_363960</name>
</gene>
<feature type="repeat" description="ANK" evidence="3">
    <location>
        <begin position="1178"/>
        <end position="1210"/>
    </location>
</feature>
<dbReference type="GeneID" id="36580293"/>
<feature type="repeat" description="ANK" evidence="3">
    <location>
        <begin position="1213"/>
        <end position="1245"/>
    </location>
</feature>
<feature type="repeat" description="ANK" evidence="3">
    <location>
        <begin position="1248"/>
        <end position="1280"/>
    </location>
</feature>
<evidence type="ECO:0000313" key="6">
    <source>
        <dbReference type="Proteomes" id="UP000235371"/>
    </source>
</evidence>
<feature type="repeat" description="ANK" evidence="3">
    <location>
        <begin position="356"/>
        <end position="388"/>
    </location>
</feature>
<dbReference type="PROSITE" id="PS50297">
    <property type="entry name" value="ANK_REP_REGION"/>
    <property type="match status" value="5"/>
</dbReference>
<dbReference type="PANTHER" id="PTHR24126">
    <property type="entry name" value="ANKYRIN REPEAT, PH AND SEC7 DOMAIN CONTAINING PROTEIN SECG-RELATED"/>
    <property type="match status" value="1"/>
</dbReference>
<dbReference type="PROSITE" id="PS50088">
    <property type="entry name" value="ANK_REPEAT"/>
    <property type="match status" value="7"/>
</dbReference>
<feature type="repeat" description="ANK" evidence="3">
    <location>
        <begin position="1144"/>
        <end position="1176"/>
    </location>
</feature>
<dbReference type="SUPFAM" id="SSF48403">
    <property type="entry name" value="Ankyrin repeat"/>
    <property type="match status" value="4"/>
</dbReference>
<dbReference type="InterPro" id="IPR002110">
    <property type="entry name" value="Ankyrin_rpt"/>
</dbReference>
<dbReference type="Pfam" id="PF14420">
    <property type="entry name" value="Clr5"/>
    <property type="match status" value="1"/>
</dbReference>
<dbReference type="RefSeq" id="XP_024738022.1">
    <property type="nucleotide sequence ID" value="XM_024872212.1"/>
</dbReference>
<evidence type="ECO:0000256" key="1">
    <source>
        <dbReference type="ARBA" id="ARBA00022737"/>
    </source>
</evidence>
<sequence>MPCRSKTLANLSFSICRSAIQLCILSIYLIKQPGTEFGAGNVCKMSERVDPQGWDRFRNAIRGLYIANGHKLEGPDGVIKKMEERHGFKATKAQYEKKFKEWGFKKNHTKEDWRIVGSKVEQRKRAAKESNVYLDHELMPRKKLQKEISRQGYMSFTEQFNQAHLTPPRTPPGFDIRTPTARSVFRLVFEDLPILQFQEVVHPLAEAVKSFDSSLSALVPLFGERFNQGNLSKASLSMIDSLIPNSAFNQEPCATEIALREVEKPSSLQFLNLATFLISNNFPGETSDEKLYKWFTQGGTAVVKTLTSMEGTTAEALREKLFRFAIEAEDVPTVKLMIKSGVDPNGHVCRHLRIPDNMNPFQFACIRGNTELVHVLIDAGSVIDQPGSGWKSSGLVLAIIGENFRGRKDFWGLRNFPHLEKYWEVPDDHLDTQERAALFLILIRSLMDAGAAINPKVDKSNLESLNGKKGAYQPLYQNSFGIALCSVMVESHSPLTVASKYRNLELVDFFLQKGADVNFRTKKGTSALQECLYSTEERAIDCFNSPVITPKPLSKRKPLFPGAKSLSRVIGVAQSLLDAGDDVHGEVYWRDRSDNRHGHTGFCTTTFELSVLTESVVLVKMMLRAGGNRTARYSLDYAIKIGDFELVALLLDIGAPLSPYAIQLAMGRGQEKIFGALLKARPDIRTQRMVLVEAIVLGENAIINQVFECGVTKGRKLLQELHGLESALQFGPIDTLRLIIDKFSMCDVSISPYLGGAVLRAVDSGYGRMLDTLLSAGADINAVSDSGQTALMAGIQRKDRNTVLKLINHNSILTVLSRKTILTGYSKESTENCVSHHEVCGHALIMAIKWGDDLVVEKLLNAGASLDALGRADGKGGESVCICTTALTAAIMKGNLPLVDKLIFMGAAVNNPSDSASSSVTPLAAAVKEGHIDLVGRLIQSGANPYDSKALGEATAEFGLLQILLTALDSWDMTDDSKDVGHEALDIAMRRQDQITIVSLLDALLKYNKRTDRILSTALLGALKHDTAANYPIVSMVLGHGADPNTVFEMDKDLEKYPGYFRYLRAALCVAIYKNPDKVRVLLAAGADADKNLTSGMYDSPMQFAVSRKSLNTVRILLENGSNANTVALPQSNERSCNDEPQRENGTPLQIAVSNQDTAAIRLLLEYKATANAIHGNMLHTPLQMASRDGGKEIVELLLEHGADVNAPPTKEFGATALQFAAIKGLLGIAYLLLQYGADVNAPAAEIGGRTALEGAAEHGRIDMVQLLLNSRANIFEDGQEQYENAVRRASENGHHAVRRLLESYHG</sequence>
<protein>
    <submittedName>
        <fullName evidence="5">Ankyrin</fullName>
    </submittedName>
</protein>
<dbReference type="Proteomes" id="UP000235371">
    <property type="component" value="Unassembled WGS sequence"/>
</dbReference>
<dbReference type="EMBL" id="KZ613786">
    <property type="protein sequence ID" value="PMD61118.1"/>
    <property type="molecule type" value="Genomic_DNA"/>
</dbReference>
<keyword evidence="6" id="KW-1185">Reference proteome</keyword>
<dbReference type="PRINTS" id="PR01415">
    <property type="entry name" value="ANKYRIN"/>
</dbReference>